<dbReference type="EMBL" id="BKCP01005183">
    <property type="protein sequence ID" value="GER36591.1"/>
    <property type="molecule type" value="Genomic_DNA"/>
</dbReference>
<evidence type="ECO:0000313" key="2">
    <source>
        <dbReference type="Proteomes" id="UP000325081"/>
    </source>
</evidence>
<comment type="caution">
    <text evidence="1">The sequence shown here is derived from an EMBL/GenBank/DDBJ whole genome shotgun (WGS) entry which is preliminary data.</text>
</comment>
<dbReference type="Proteomes" id="UP000325081">
    <property type="component" value="Unassembled WGS sequence"/>
</dbReference>
<keyword evidence="2" id="KW-1185">Reference proteome</keyword>
<dbReference type="AlphaFoldDB" id="A0A5A7PV82"/>
<gene>
    <name evidence="1" type="ORF">STAS_12935</name>
</gene>
<organism evidence="1 2">
    <name type="scientific">Striga asiatica</name>
    <name type="common">Asiatic witchweed</name>
    <name type="synonym">Buchnera asiatica</name>
    <dbReference type="NCBI Taxonomy" id="4170"/>
    <lineage>
        <taxon>Eukaryota</taxon>
        <taxon>Viridiplantae</taxon>
        <taxon>Streptophyta</taxon>
        <taxon>Embryophyta</taxon>
        <taxon>Tracheophyta</taxon>
        <taxon>Spermatophyta</taxon>
        <taxon>Magnoliopsida</taxon>
        <taxon>eudicotyledons</taxon>
        <taxon>Gunneridae</taxon>
        <taxon>Pentapetalae</taxon>
        <taxon>asterids</taxon>
        <taxon>lamiids</taxon>
        <taxon>Lamiales</taxon>
        <taxon>Orobanchaceae</taxon>
        <taxon>Buchnereae</taxon>
        <taxon>Striga</taxon>
    </lineage>
</organism>
<proteinExistence type="predicted"/>
<accession>A0A5A7PV82</accession>
<name>A0A5A7PV82_STRAF</name>
<reference evidence="2" key="1">
    <citation type="journal article" date="2019" name="Curr. Biol.">
        <title>Genome Sequence of Striga asiatica Provides Insight into the Evolution of Plant Parasitism.</title>
        <authorList>
            <person name="Yoshida S."/>
            <person name="Kim S."/>
            <person name="Wafula E.K."/>
            <person name="Tanskanen J."/>
            <person name="Kim Y.M."/>
            <person name="Honaas L."/>
            <person name="Yang Z."/>
            <person name="Spallek T."/>
            <person name="Conn C.E."/>
            <person name="Ichihashi Y."/>
            <person name="Cheong K."/>
            <person name="Cui S."/>
            <person name="Der J.P."/>
            <person name="Gundlach H."/>
            <person name="Jiao Y."/>
            <person name="Hori C."/>
            <person name="Ishida J.K."/>
            <person name="Kasahara H."/>
            <person name="Kiba T."/>
            <person name="Kim M.S."/>
            <person name="Koo N."/>
            <person name="Laohavisit A."/>
            <person name="Lee Y.H."/>
            <person name="Lumba S."/>
            <person name="McCourt P."/>
            <person name="Mortimer J.C."/>
            <person name="Mutuku J.M."/>
            <person name="Nomura T."/>
            <person name="Sasaki-Sekimoto Y."/>
            <person name="Seto Y."/>
            <person name="Wang Y."/>
            <person name="Wakatake T."/>
            <person name="Sakakibara H."/>
            <person name="Demura T."/>
            <person name="Yamaguchi S."/>
            <person name="Yoneyama K."/>
            <person name="Manabe R.I."/>
            <person name="Nelson D.C."/>
            <person name="Schulman A.H."/>
            <person name="Timko M.P."/>
            <person name="dePamphilis C.W."/>
            <person name="Choi D."/>
            <person name="Shirasu K."/>
        </authorList>
    </citation>
    <scope>NUCLEOTIDE SEQUENCE [LARGE SCALE GENOMIC DNA]</scope>
    <source>
        <strain evidence="2">cv. UVA1</strain>
    </source>
</reference>
<sequence>MQQTCLNSLTALLSLGTEKSILHIRSAAAKGSDPYILNMGPRDHSPYTLLDIMSNILLSSNVASMKANTRKQPFSQCINSKFLFPDEIHLRLELKKCWIVSSGTERQLLLWQW</sequence>
<protein>
    <submittedName>
        <fullName evidence="1">Alpha-crystallin A chain</fullName>
    </submittedName>
</protein>
<evidence type="ECO:0000313" key="1">
    <source>
        <dbReference type="EMBL" id="GER36591.1"/>
    </source>
</evidence>